<evidence type="ECO:0000313" key="12">
    <source>
        <dbReference type="Proteomes" id="UP001433268"/>
    </source>
</evidence>
<evidence type="ECO:0000256" key="3">
    <source>
        <dbReference type="ARBA" id="ARBA00022692"/>
    </source>
</evidence>
<keyword evidence="6 8" id="KW-1133">Transmembrane helix</keyword>
<feature type="transmembrane region" description="Helical" evidence="8">
    <location>
        <begin position="874"/>
        <end position="907"/>
    </location>
</feature>
<feature type="transmembrane region" description="Helical" evidence="8">
    <location>
        <begin position="1118"/>
        <end position="1140"/>
    </location>
</feature>
<evidence type="ECO:0008006" key="13">
    <source>
        <dbReference type="Google" id="ProtNLM"/>
    </source>
</evidence>
<feature type="domain" description="ABC transporter" evidence="9">
    <location>
        <begin position="599"/>
        <end position="826"/>
    </location>
</feature>
<dbReference type="PANTHER" id="PTHR24223:SF399">
    <property type="entry name" value="ABC TRANSPORTER ATNG"/>
    <property type="match status" value="1"/>
</dbReference>
<evidence type="ECO:0000256" key="1">
    <source>
        <dbReference type="ARBA" id="ARBA00004141"/>
    </source>
</evidence>
<feature type="transmembrane region" description="Helical" evidence="8">
    <location>
        <begin position="485"/>
        <end position="514"/>
    </location>
</feature>
<dbReference type="InterPro" id="IPR011527">
    <property type="entry name" value="ABC1_TM_dom"/>
</dbReference>
<dbReference type="GeneID" id="92050807"/>
<evidence type="ECO:0000256" key="6">
    <source>
        <dbReference type="ARBA" id="ARBA00022989"/>
    </source>
</evidence>
<feature type="transmembrane region" description="Helical" evidence="8">
    <location>
        <begin position="401"/>
        <end position="427"/>
    </location>
</feature>
<evidence type="ECO:0000256" key="7">
    <source>
        <dbReference type="ARBA" id="ARBA00023136"/>
    </source>
</evidence>
<evidence type="ECO:0000313" key="11">
    <source>
        <dbReference type="EMBL" id="KAK8066686.1"/>
    </source>
</evidence>
<keyword evidence="7 8" id="KW-0472">Membrane</keyword>
<dbReference type="CDD" id="cd18579">
    <property type="entry name" value="ABC_6TM_ABCC_D1"/>
    <property type="match status" value="1"/>
</dbReference>
<evidence type="ECO:0000259" key="10">
    <source>
        <dbReference type="PROSITE" id="PS50929"/>
    </source>
</evidence>
<dbReference type="InterPro" id="IPR044746">
    <property type="entry name" value="ABCC_6TM_D1"/>
</dbReference>
<sequence length="1411" mass="154606">MRLAQYARLCRDGTFGPSIAAIPECRGGFDFTVTFEESIFSIGPACIVMLFFPWRMFFLWDRAQKTRKSCRSGAKLAGFVALVVLQAVLLGVISMEHVAYRTLFLASVTVQLGALILLALLSSWEHNRTVRPSFLISTFLITTCILDAARARTQSLIPGDSPVAGLLIANVVVKLLLFMVETMDKTSVLLNEHSQLSAEMRSGVLSRALFLWLIPLLWRGFRSVIEPSKLPAIYEELSSEALTTRVETRWKRGHDGSLLVQVLASFPKELVIIFVSSTIQVALHICQPFLIEKTVTYLDSPTAPINIGYGLLGGFFFVSVGNALVTPWCFHYLFRLTVMVRGALVSMIYSKLLQTTANSADQSTAFTLMTTDVENIVETFWRLVLEPWSCLLQIGIGTYLLYLQVGAVCCVPILSILATFVVVGLAASKLGDHQGAWFQAVENRIKLTSQSLGSLHSVKLLGLSRHMEEAISTKRKDELRISQKFRFVNCVAMTISFLPVYLSPLITFGAFAIMKMVSHDAPMPVSTAVATLSILNLITTPARQLLFTVAVGLQSIGSFARIQTFLNLGRYPKAGISDEPQEASHFLDQGGEEEEDHHIQLQQMWPTDTTLLDIPPVAAFETYFSAGTVTAVTGPIGCGKSTFLRSLLPKESDSMLPLHAIDISYCGQTPWIHDGTIRDNIVGQSDWDAVRYGEVLRACALTVDLKAMPDDDSTLVGSMGLSLSGGQRQRIAVARALFANKKQCIFDDVTSALDAHTSHAVTEAVFGRNGLLRACGNGTVVATHSQQILQLADRIILLGRDGKIVDSGSYEELSARHPLGHGQATEHISTLSTTAPKEEQEKPVTDGADLVEFRAELDTKIQDMRRQKGDWKSYSIYIGTMGYPHFSVFVLGSAACVALSALFQVWVTWWAQDSRGKRSLGFWLGLYAVWAVLSMVGLLAIAQFFMATLASKASNAIHAKLLTAAMRAPMVVISKMEIGSLINRFSQDIRLIDWQLPFTIILALLGTYWNFPHIGVAIAAVPFIAVSLPATEASRNRDESPYSFTIPRHYTGPHHHPSFRVEPGVYPQELSTPGHLPETDIPAFCIQRWLLLVLSLIVAALQILAVGIAIATKSNTNAGLVGLAIIQIATLTEALSMLIIQWTEVETTLGAVTRIFQFTQEMPRDDQRRETEKGVVADSTFAAPGSIVFEDISATYDSNAGGNLVLKNISLSIEPGENIGICGRTGSGKSSLVSALLCLLPCHQGRILIGGVDIATMDPEAVRSKLNVVTQEPFLIEGTVRDNLNPWKSTVSDESMMHALSKVELLEKITSLGAILSRAGTIEESSILILDEPTGHVDPTTDATMQRVIRECFQAQTIIMIAHRLKGLLDFDRVVVLDTGRLIEVGPPKDLLSDAASSFRSLYQRVNNEEQ</sequence>
<feature type="transmembrane region" description="Helical" evidence="8">
    <location>
        <begin position="1089"/>
        <end position="1112"/>
    </location>
</feature>
<dbReference type="SUPFAM" id="SSF90123">
    <property type="entry name" value="ABC transporter transmembrane region"/>
    <property type="match status" value="3"/>
</dbReference>
<feature type="transmembrane region" description="Helical" evidence="8">
    <location>
        <begin position="99"/>
        <end position="121"/>
    </location>
</feature>
<dbReference type="Pfam" id="PF00664">
    <property type="entry name" value="ABC_membrane"/>
    <property type="match status" value="2"/>
</dbReference>
<dbReference type="InterPro" id="IPR036640">
    <property type="entry name" value="ABC1_TM_sf"/>
</dbReference>
<comment type="subcellular location">
    <subcellularLocation>
        <location evidence="1">Membrane</location>
        <topology evidence="1">Multi-pass membrane protein</topology>
    </subcellularLocation>
</comment>
<evidence type="ECO:0000256" key="2">
    <source>
        <dbReference type="ARBA" id="ARBA00022448"/>
    </source>
</evidence>
<organism evidence="11 12">
    <name type="scientific">Apiospora hydei</name>
    <dbReference type="NCBI Taxonomy" id="1337664"/>
    <lineage>
        <taxon>Eukaryota</taxon>
        <taxon>Fungi</taxon>
        <taxon>Dikarya</taxon>
        <taxon>Ascomycota</taxon>
        <taxon>Pezizomycotina</taxon>
        <taxon>Sordariomycetes</taxon>
        <taxon>Xylariomycetidae</taxon>
        <taxon>Amphisphaeriales</taxon>
        <taxon>Apiosporaceae</taxon>
        <taxon>Apiospora</taxon>
    </lineage>
</organism>
<feature type="transmembrane region" description="Helical" evidence="8">
    <location>
        <begin position="133"/>
        <end position="151"/>
    </location>
</feature>
<dbReference type="InterPro" id="IPR050173">
    <property type="entry name" value="ABC_transporter_C-like"/>
</dbReference>
<keyword evidence="4" id="KW-0547">Nucleotide-binding</keyword>
<feature type="domain" description="ABC transporter" evidence="9">
    <location>
        <begin position="1187"/>
        <end position="1404"/>
    </location>
</feature>
<dbReference type="InterPro" id="IPR017871">
    <property type="entry name" value="ABC_transporter-like_CS"/>
</dbReference>
<accession>A0ABR1V655</accession>
<evidence type="ECO:0000259" key="9">
    <source>
        <dbReference type="PROSITE" id="PS50893"/>
    </source>
</evidence>
<keyword evidence="5" id="KW-0067">ATP-binding</keyword>
<evidence type="ECO:0000256" key="4">
    <source>
        <dbReference type="ARBA" id="ARBA00022741"/>
    </source>
</evidence>
<feature type="transmembrane region" description="Helical" evidence="8">
    <location>
        <begin position="39"/>
        <end position="60"/>
    </location>
</feature>
<dbReference type="PROSITE" id="PS00211">
    <property type="entry name" value="ABC_TRANSPORTER_1"/>
    <property type="match status" value="1"/>
</dbReference>
<dbReference type="InterPro" id="IPR003439">
    <property type="entry name" value="ABC_transporter-like_ATP-bd"/>
</dbReference>
<feature type="domain" description="ABC transmembrane type-1" evidence="10">
    <location>
        <begin position="271"/>
        <end position="554"/>
    </location>
</feature>
<feature type="transmembrane region" description="Helical" evidence="8">
    <location>
        <begin position="927"/>
        <end position="950"/>
    </location>
</feature>
<comment type="caution">
    <text evidence="11">The sequence shown here is derived from an EMBL/GenBank/DDBJ whole genome shotgun (WGS) entry which is preliminary data.</text>
</comment>
<dbReference type="Gene3D" id="1.20.1560.10">
    <property type="entry name" value="ABC transporter type 1, transmembrane domain"/>
    <property type="match status" value="3"/>
</dbReference>
<dbReference type="PROSITE" id="PS50929">
    <property type="entry name" value="ABC_TM1F"/>
    <property type="match status" value="2"/>
</dbReference>
<evidence type="ECO:0000256" key="5">
    <source>
        <dbReference type="ARBA" id="ARBA00022840"/>
    </source>
</evidence>
<dbReference type="SMART" id="SM00382">
    <property type="entry name" value="AAA"/>
    <property type="match status" value="2"/>
</dbReference>
<dbReference type="EMBL" id="JAQQWN010000009">
    <property type="protein sequence ID" value="KAK8066686.1"/>
    <property type="molecule type" value="Genomic_DNA"/>
</dbReference>
<feature type="domain" description="ABC transmembrane type-1" evidence="10">
    <location>
        <begin position="890"/>
        <end position="1006"/>
    </location>
</feature>
<feature type="transmembrane region" description="Helical" evidence="8">
    <location>
        <begin position="307"/>
        <end position="325"/>
    </location>
</feature>
<dbReference type="RefSeq" id="XP_066663439.1">
    <property type="nucleotide sequence ID" value="XM_066817747.1"/>
</dbReference>
<protein>
    <recommendedName>
        <fullName evidence="13">ABC transporter</fullName>
    </recommendedName>
</protein>
<feature type="transmembrane region" description="Helical" evidence="8">
    <location>
        <begin position="72"/>
        <end position="93"/>
    </location>
</feature>
<dbReference type="Proteomes" id="UP001433268">
    <property type="component" value="Unassembled WGS sequence"/>
</dbReference>
<dbReference type="Pfam" id="PF00005">
    <property type="entry name" value="ABC_tran"/>
    <property type="match status" value="2"/>
</dbReference>
<dbReference type="Gene3D" id="3.40.50.300">
    <property type="entry name" value="P-loop containing nucleotide triphosphate hydrolases"/>
    <property type="match status" value="2"/>
</dbReference>
<feature type="transmembrane region" description="Helical" evidence="8">
    <location>
        <begin position="163"/>
        <end position="183"/>
    </location>
</feature>
<dbReference type="PANTHER" id="PTHR24223">
    <property type="entry name" value="ATP-BINDING CASSETTE SUB-FAMILY C"/>
    <property type="match status" value="1"/>
</dbReference>
<dbReference type="InterPro" id="IPR027417">
    <property type="entry name" value="P-loop_NTPase"/>
</dbReference>
<evidence type="ECO:0000256" key="8">
    <source>
        <dbReference type="SAM" id="Phobius"/>
    </source>
</evidence>
<keyword evidence="12" id="KW-1185">Reference proteome</keyword>
<name>A0ABR1V655_9PEZI</name>
<dbReference type="PROSITE" id="PS50893">
    <property type="entry name" value="ABC_TRANSPORTER_2"/>
    <property type="match status" value="2"/>
</dbReference>
<dbReference type="InterPro" id="IPR003593">
    <property type="entry name" value="AAA+_ATPase"/>
</dbReference>
<reference evidence="11 12" key="1">
    <citation type="submission" date="2023-01" db="EMBL/GenBank/DDBJ databases">
        <title>Analysis of 21 Apiospora genomes using comparative genomics revels a genus with tremendous synthesis potential of carbohydrate active enzymes and secondary metabolites.</title>
        <authorList>
            <person name="Sorensen T."/>
        </authorList>
    </citation>
    <scope>NUCLEOTIDE SEQUENCE [LARGE SCALE GENOMIC DNA]</scope>
    <source>
        <strain evidence="11 12">CBS 114990</strain>
    </source>
</reference>
<keyword evidence="3 8" id="KW-0812">Transmembrane</keyword>
<gene>
    <name evidence="11" type="ORF">PG997_013433</name>
</gene>
<proteinExistence type="predicted"/>
<keyword evidence="2" id="KW-0813">Transport</keyword>
<dbReference type="SUPFAM" id="SSF52540">
    <property type="entry name" value="P-loop containing nucleoside triphosphate hydrolases"/>
    <property type="match status" value="2"/>
</dbReference>